<evidence type="ECO:0000313" key="1">
    <source>
        <dbReference type="EMBL" id="EFA80882.1"/>
    </source>
</evidence>
<dbReference type="Proteomes" id="UP000001396">
    <property type="component" value="Unassembled WGS sequence"/>
</dbReference>
<proteinExistence type="predicted"/>
<dbReference type="RefSeq" id="XP_020433001.1">
    <property type="nucleotide sequence ID" value="XM_020577327.1"/>
</dbReference>
<dbReference type="GeneID" id="31361953"/>
<protein>
    <submittedName>
        <fullName evidence="1">Uncharacterized protein</fullName>
    </submittedName>
</protein>
<gene>
    <name evidence="1" type="ORF">PPL_06471</name>
</gene>
<dbReference type="InParanoid" id="D3BD90"/>
<reference evidence="1 2" key="1">
    <citation type="journal article" date="2011" name="Genome Res.">
        <title>Phylogeny-wide analysis of social amoeba genomes highlights ancient origins for complex intercellular communication.</title>
        <authorList>
            <person name="Heidel A.J."/>
            <person name="Lawal H.M."/>
            <person name="Felder M."/>
            <person name="Schilde C."/>
            <person name="Helps N.R."/>
            <person name="Tunggal B."/>
            <person name="Rivero F."/>
            <person name="John U."/>
            <person name="Schleicher M."/>
            <person name="Eichinger L."/>
            <person name="Platzer M."/>
            <person name="Noegel A.A."/>
            <person name="Schaap P."/>
            <person name="Gloeckner G."/>
        </authorList>
    </citation>
    <scope>NUCLEOTIDE SEQUENCE [LARGE SCALE GENOMIC DNA]</scope>
    <source>
        <strain evidence="2">ATCC 26659 / Pp 5 / PN500</strain>
    </source>
</reference>
<organism evidence="1 2">
    <name type="scientific">Heterostelium pallidum (strain ATCC 26659 / Pp 5 / PN500)</name>
    <name type="common">Cellular slime mold</name>
    <name type="synonym">Polysphondylium pallidum</name>
    <dbReference type="NCBI Taxonomy" id="670386"/>
    <lineage>
        <taxon>Eukaryota</taxon>
        <taxon>Amoebozoa</taxon>
        <taxon>Evosea</taxon>
        <taxon>Eumycetozoa</taxon>
        <taxon>Dictyostelia</taxon>
        <taxon>Acytosteliales</taxon>
        <taxon>Acytosteliaceae</taxon>
        <taxon>Heterostelium</taxon>
    </lineage>
</organism>
<dbReference type="EMBL" id="ADBJ01000028">
    <property type="protein sequence ID" value="EFA80882.1"/>
    <property type="molecule type" value="Genomic_DNA"/>
</dbReference>
<sequence>MFSIRPSAFCGFATILMNTDTITSRPINRLFNIGKFYREVQPLLPSLDEKIGFFNGLKLKSIVKSCHLENVPLPNLFDYFTEKSKADITKKVIDQTQILIIHNNMDIAALDLRRRCNCAVNTKSKDTFVSSCTGCI</sequence>
<name>D3BD90_HETP5</name>
<keyword evidence="2" id="KW-1185">Reference proteome</keyword>
<accession>D3BD90</accession>
<evidence type="ECO:0000313" key="2">
    <source>
        <dbReference type="Proteomes" id="UP000001396"/>
    </source>
</evidence>
<comment type="caution">
    <text evidence="1">The sequence shown here is derived from an EMBL/GenBank/DDBJ whole genome shotgun (WGS) entry which is preliminary data.</text>
</comment>
<dbReference type="AlphaFoldDB" id="D3BD90"/>